<dbReference type="GO" id="GO:0008168">
    <property type="term" value="F:methyltransferase activity"/>
    <property type="evidence" value="ECO:0007669"/>
    <property type="project" value="UniProtKB-KW"/>
</dbReference>
<dbReference type="PANTHER" id="PTHR12843:SF5">
    <property type="entry name" value="EEF1A LYSINE METHYLTRANSFERASE 2"/>
    <property type="match status" value="1"/>
</dbReference>
<name>A0ABW5B4P1_9BACT</name>
<organism evidence="2 3">
    <name type="scientific">Shivajiella indica</name>
    <dbReference type="NCBI Taxonomy" id="872115"/>
    <lineage>
        <taxon>Bacteria</taxon>
        <taxon>Pseudomonadati</taxon>
        <taxon>Bacteroidota</taxon>
        <taxon>Cytophagia</taxon>
        <taxon>Cytophagales</taxon>
        <taxon>Cyclobacteriaceae</taxon>
        <taxon>Shivajiella</taxon>
    </lineage>
</organism>
<dbReference type="Proteomes" id="UP001597414">
    <property type="component" value="Unassembled WGS sequence"/>
</dbReference>
<dbReference type="InterPro" id="IPR029063">
    <property type="entry name" value="SAM-dependent_MTases_sf"/>
</dbReference>
<feature type="domain" description="Methyltransferase" evidence="1">
    <location>
        <begin position="47"/>
        <end position="142"/>
    </location>
</feature>
<keyword evidence="3" id="KW-1185">Reference proteome</keyword>
<dbReference type="GO" id="GO:0032259">
    <property type="term" value="P:methylation"/>
    <property type="evidence" value="ECO:0007669"/>
    <property type="project" value="UniProtKB-KW"/>
</dbReference>
<dbReference type="EMBL" id="JBHUIV010000010">
    <property type="protein sequence ID" value="MFD2200798.1"/>
    <property type="molecule type" value="Genomic_DNA"/>
</dbReference>
<dbReference type="Pfam" id="PF13649">
    <property type="entry name" value="Methyltransf_25"/>
    <property type="match status" value="1"/>
</dbReference>
<evidence type="ECO:0000313" key="2">
    <source>
        <dbReference type="EMBL" id="MFD2200798.1"/>
    </source>
</evidence>
<dbReference type="Gene3D" id="3.40.50.150">
    <property type="entry name" value="Vaccinia Virus protein VP39"/>
    <property type="match status" value="1"/>
</dbReference>
<accession>A0ABW5B4P1</accession>
<keyword evidence="2" id="KW-0489">Methyltransferase</keyword>
<dbReference type="CDD" id="cd02440">
    <property type="entry name" value="AdoMet_MTases"/>
    <property type="match status" value="1"/>
</dbReference>
<dbReference type="InterPro" id="IPR041698">
    <property type="entry name" value="Methyltransf_25"/>
</dbReference>
<comment type="caution">
    <text evidence="2">The sequence shown here is derived from an EMBL/GenBank/DDBJ whole genome shotgun (WGS) entry which is preliminary data.</text>
</comment>
<sequence length="206" mass="23665">MNQTDKKGHWENIYQTKEFHEVGWFQSRPDVSLEFIDILSVPKNAKIIDVGAGESYLVDHLLDRGFGNIYVLDISSSAIEKAKYRLGENAKKINWIVSDILEFKINIGFKLWHDRAAFHFLLKKEEIEKYVENAVKGIIPGGYLIIGTFSEKGPDKCSGLPVRRYSINELESTFLPYFKKIKALNIDHITPGGQVQNYSFCCFKRL</sequence>
<reference evidence="3" key="1">
    <citation type="journal article" date="2019" name="Int. J. Syst. Evol. Microbiol.">
        <title>The Global Catalogue of Microorganisms (GCM) 10K type strain sequencing project: providing services to taxonomists for standard genome sequencing and annotation.</title>
        <authorList>
            <consortium name="The Broad Institute Genomics Platform"/>
            <consortium name="The Broad Institute Genome Sequencing Center for Infectious Disease"/>
            <person name="Wu L."/>
            <person name="Ma J."/>
        </authorList>
    </citation>
    <scope>NUCLEOTIDE SEQUENCE [LARGE SCALE GENOMIC DNA]</scope>
    <source>
        <strain evidence="3">KCTC 19812</strain>
    </source>
</reference>
<keyword evidence="2" id="KW-0808">Transferase</keyword>
<protein>
    <submittedName>
        <fullName evidence="2">Class I SAM-dependent methyltransferase</fullName>
    </submittedName>
</protein>
<dbReference type="PANTHER" id="PTHR12843">
    <property type="entry name" value="PROTEIN-LYSINE N-METHYLTRANSFERASE METTL10"/>
    <property type="match status" value="1"/>
</dbReference>
<dbReference type="RefSeq" id="WP_380800662.1">
    <property type="nucleotide sequence ID" value="NZ_JBHUIV010000010.1"/>
</dbReference>
<evidence type="ECO:0000259" key="1">
    <source>
        <dbReference type="Pfam" id="PF13649"/>
    </source>
</evidence>
<dbReference type="SUPFAM" id="SSF53335">
    <property type="entry name" value="S-adenosyl-L-methionine-dependent methyltransferases"/>
    <property type="match status" value="1"/>
</dbReference>
<proteinExistence type="predicted"/>
<evidence type="ECO:0000313" key="3">
    <source>
        <dbReference type="Proteomes" id="UP001597414"/>
    </source>
</evidence>
<gene>
    <name evidence="2" type="ORF">ACFSKV_04420</name>
</gene>